<dbReference type="RefSeq" id="WP_210804982.1">
    <property type="nucleotide sequence ID" value="NZ_JAGQDG010000001.1"/>
</dbReference>
<evidence type="ECO:0000313" key="6">
    <source>
        <dbReference type="Proteomes" id="UP000672097"/>
    </source>
</evidence>
<name>A0ABS5DRF1_9BURK</name>
<proteinExistence type="predicted"/>
<reference evidence="5 6" key="1">
    <citation type="submission" date="2021-04" db="EMBL/GenBank/DDBJ databases">
        <title>The genome sequence of type strain Ideonella paludis KCTC 32238.</title>
        <authorList>
            <person name="Liu Y."/>
        </authorList>
    </citation>
    <scope>NUCLEOTIDE SEQUENCE [LARGE SCALE GENOMIC DNA]</scope>
    <source>
        <strain evidence="5 6">KCTC 32238</strain>
    </source>
</reference>
<comment type="caution">
    <text evidence="5">The sequence shown here is derived from an EMBL/GenBank/DDBJ whole genome shotgun (WGS) entry which is preliminary data.</text>
</comment>
<keyword evidence="1" id="KW-0805">Transcription regulation</keyword>
<sequence>MKTDPSAQGIPLFESTVEVINYVGPERRSRGNGLWQLLAAVLDEVDYGLMLVADGGRVLHANHFARQMLEDGHWLEIRAGKLRAPNPKCQTQLLDAISGAQHKDARTMINVALEGKAAVGLSVVPLPIAVAPDVHTQRPVLITLQRSQLVEALSVGAFARAHGLSRREEEVLGCLCAGMKPSAIAQKLQISEGTIRTHVHNLKVKAHCNSMVELVKRVAVLPPIMTALKAGPLAPQ</sequence>
<evidence type="ECO:0000256" key="2">
    <source>
        <dbReference type="ARBA" id="ARBA00023125"/>
    </source>
</evidence>
<dbReference type="SUPFAM" id="SSF46894">
    <property type="entry name" value="C-terminal effector domain of the bipartite response regulators"/>
    <property type="match status" value="1"/>
</dbReference>
<dbReference type="Proteomes" id="UP000672097">
    <property type="component" value="Unassembled WGS sequence"/>
</dbReference>
<keyword evidence="2" id="KW-0238">DNA-binding</keyword>
<dbReference type="InterPro" id="IPR036388">
    <property type="entry name" value="WH-like_DNA-bd_sf"/>
</dbReference>
<gene>
    <name evidence="5" type="ORF">KAK11_00225</name>
</gene>
<dbReference type="Pfam" id="PF00196">
    <property type="entry name" value="GerE"/>
    <property type="match status" value="1"/>
</dbReference>
<evidence type="ECO:0000256" key="3">
    <source>
        <dbReference type="ARBA" id="ARBA00023163"/>
    </source>
</evidence>
<evidence type="ECO:0000313" key="5">
    <source>
        <dbReference type="EMBL" id="MBQ0933733.1"/>
    </source>
</evidence>
<dbReference type="PANTHER" id="PTHR44688">
    <property type="entry name" value="DNA-BINDING TRANSCRIPTIONAL ACTIVATOR DEVR_DOSR"/>
    <property type="match status" value="1"/>
</dbReference>
<feature type="domain" description="HTH luxR-type" evidence="4">
    <location>
        <begin position="157"/>
        <end position="222"/>
    </location>
</feature>
<dbReference type="EMBL" id="JAGQDG010000001">
    <property type="protein sequence ID" value="MBQ0933733.1"/>
    <property type="molecule type" value="Genomic_DNA"/>
</dbReference>
<accession>A0ABS5DRF1</accession>
<protein>
    <submittedName>
        <fullName evidence="5">Helix-turn-helix transcriptional regulator</fullName>
    </submittedName>
</protein>
<dbReference type="Gene3D" id="1.10.10.10">
    <property type="entry name" value="Winged helix-like DNA-binding domain superfamily/Winged helix DNA-binding domain"/>
    <property type="match status" value="1"/>
</dbReference>
<dbReference type="PROSITE" id="PS50043">
    <property type="entry name" value="HTH_LUXR_2"/>
    <property type="match status" value="1"/>
</dbReference>
<organism evidence="5 6">
    <name type="scientific">Ideonella paludis</name>
    <dbReference type="NCBI Taxonomy" id="1233411"/>
    <lineage>
        <taxon>Bacteria</taxon>
        <taxon>Pseudomonadati</taxon>
        <taxon>Pseudomonadota</taxon>
        <taxon>Betaproteobacteria</taxon>
        <taxon>Burkholderiales</taxon>
        <taxon>Sphaerotilaceae</taxon>
        <taxon>Ideonella</taxon>
    </lineage>
</organism>
<evidence type="ECO:0000259" key="4">
    <source>
        <dbReference type="PROSITE" id="PS50043"/>
    </source>
</evidence>
<evidence type="ECO:0000256" key="1">
    <source>
        <dbReference type="ARBA" id="ARBA00023015"/>
    </source>
</evidence>
<keyword evidence="3" id="KW-0804">Transcription</keyword>
<dbReference type="PANTHER" id="PTHR44688:SF16">
    <property type="entry name" value="DNA-BINDING TRANSCRIPTIONAL ACTIVATOR DEVR_DOSR"/>
    <property type="match status" value="1"/>
</dbReference>
<keyword evidence="6" id="KW-1185">Reference proteome</keyword>
<dbReference type="PRINTS" id="PR00038">
    <property type="entry name" value="HTHLUXR"/>
</dbReference>
<dbReference type="InterPro" id="IPR016032">
    <property type="entry name" value="Sig_transdc_resp-reg_C-effctor"/>
</dbReference>
<dbReference type="SMART" id="SM00421">
    <property type="entry name" value="HTH_LUXR"/>
    <property type="match status" value="1"/>
</dbReference>
<dbReference type="InterPro" id="IPR000792">
    <property type="entry name" value="Tscrpt_reg_LuxR_C"/>
</dbReference>
<dbReference type="CDD" id="cd06170">
    <property type="entry name" value="LuxR_C_like"/>
    <property type="match status" value="1"/>
</dbReference>